<feature type="region of interest" description="Disordered" evidence="2">
    <location>
        <begin position="145"/>
        <end position="168"/>
    </location>
</feature>
<feature type="compositionally biased region" description="Polar residues" evidence="2">
    <location>
        <begin position="150"/>
        <end position="160"/>
    </location>
</feature>
<feature type="region of interest" description="Disordered" evidence="2">
    <location>
        <begin position="45"/>
        <end position="97"/>
    </location>
</feature>
<dbReference type="ExpressionAtlas" id="C0PKK0">
    <property type="expression patterns" value="baseline and differential"/>
</dbReference>
<reference evidence="4" key="2">
    <citation type="submission" date="2015-12" db="EMBL/GenBank/DDBJ databases">
        <title>Update maize B73 reference genome by single molecule sequencing technologies.</title>
        <authorList>
            <consortium name="Maize Genome Sequencing Project"/>
            <person name="Ware D."/>
        </authorList>
    </citation>
    <scope>NUCLEOTIDE SEQUENCE</scope>
    <source>
        <tissue evidence="4">Seedling</tissue>
    </source>
</reference>
<evidence type="ECO:0000313" key="3">
    <source>
        <dbReference type="EMBL" id="ACN35716.1"/>
    </source>
</evidence>
<evidence type="ECO:0000256" key="2">
    <source>
        <dbReference type="SAM" id="MobiDB-lite"/>
    </source>
</evidence>
<keyword evidence="1" id="KW-0175">Coiled coil</keyword>
<accession>C0PKK0</accession>
<dbReference type="EMBL" id="CM000786">
    <property type="protein sequence ID" value="AQK39445.1"/>
    <property type="molecule type" value="Genomic_DNA"/>
</dbReference>
<sequence length="168" mass="18938">MCHTNLLIPINSFACLNGMLANKILVYSVAIVQLQASDFKYPPSPQRHNVLSSERSSNHNLVESTMEKRRTSPAPAYNNTKQNNSNNYSSISSSAPARAIREQKNTLLDSEKLDSARKRLQENYQEAQNAKKQRTIQVMDIHDIPKPKNRNTFVRKSGSSAGFPAKHR</sequence>
<protein>
    <submittedName>
        <fullName evidence="4">Putative mediator of RNA polymerase II transcription subunit 26c</fullName>
    </submittedName>
</protein>
<feature type="compositionally biased region" description="Low complexity" evidence="2">
    <location>
        <begin position="78"/>
        <end position="94"/>
    </location>
</feature>
<proteinExistence type="evidence at transcript level"/>
<evidence type="ECO:0000313" key="4">
    <source>
        <dbReference type="EMBL" id="AQK39445.1"/>
    </source>
</evidence>
<dbReference type="InterPro" id="IPR044790">
    <property type="entry name" value="MD26C-like"/>
</dbReference>
<feature type="coiled-coil region" evidence="1">
    <location>
        <begin position="110"/>
        <end position="137"/>
    </location>
</feature>
<dbReference type="PANTHER" id="PTHR47210:SF1">
    <property type="entry name" value="MEDIATOR OF RNA POLYMERASE II TRANSCRIPTION SUBUNIT 26C-RELATED"/>
    <property type="match status" value="1"/>
</dbReference>
<feature type="compositionally biased region" description="Polar residues" evidence="2">
    <location>
        <begin position="46"/>
        <end position="63"/>
    </location>
</feature>
<dbReference type="EMBL" id="BT068819">
    <property type="protein sequence ID" value="ACN35716.1"/>
    <property type="molecule type" value="mRNA"/>
</dbReference>
<evidence type="ECO:0000256" key="1">
    <source>
        <dbReference type="SAM" id="Coils"/>
    </source>
</evidence>
<reference evidence="3" key="1">
    <citation type="journal article" date="2009" name="PLoS Genet.">
        <title>Sequencing, mapping, and analysis of 27,455 maize full-length cDNAs.</title>
        <authorList>
            <person name="Soderlund C."/>
            <person name="Descour A."/>
            <person name="Kudrna D."/>
            <person name="Bomhoff M."/>
            <person name="Boyd L."/>
            <person name="Currie J."/>
            <person name="Angelova A."/>
            <person name="Collura K."/>
            <person name="Wissotski M."/>
            <person name="Ashley E."/>
            <person name="Morrow D."/>
            <person name="Fernandes J."/>
            <person name="Walbot V."/>
            <person name="Yu Y."/>
        </authorList>
    </citation>
    <scope>NUCLEOTIDE SEQUENCE</scope>
    <source>
        <strain evidence="3">B73</strain>
    </source>
</reference>
<gene>
    <name evidence="4" type="ORF">ZEAMMB73_Zm00001d023514</name>
</gene>
<dbReference type="AlphaFoldDB" id="C0PKK0"/>
<name>C0PKK0_MAIZE</name>
<dbReference type="PANTHER" id="PTHR47210">
    <property type="entry name" value="MEDIATOR OF RNA POLYMERASE II TRANSCRIPTION SUBUNIT 26C-RELATED"/>
    <property type="match status" value="1"/>
</dbReference>
<organism evidence="3">
    <name type="scientific">Zea mays</name>
    <name type="common">Maize</name>
    <dbReference type="NCBI Taxonomy" id="4577"/>
    <lineage>
        <taxon>Eukaryota</taxon>
        <taxon>Viridiplantae</taxon>
        <taxon>Streptophyta</taxon>
        <taxon>Embryophyta</taxon>
        <taxon>Tracheophyta</taxon>
        <taxon>Spermatophyta</taxon>
        <taxon>Magnoliopsida</taxon>
        <taxon>Liliopsida</taxon>
        <taxon>Poales</taxon>
        <taxon>Poaceae</taxon>
        <taxon>PACMAD clade</taxon>
        <taxon>Panicoideae</taxon>
        <taxon>Andropogonodae</taxon>
        <taxon>Andropogoneae</taxon>
        <taxon>Tripsacinae</taxon>
        <taxon>Zea</taxon>
    </lineage>
</organism>